<sequence>MTVKNFSHNTTFLHVVLLGGENPALGIWCL</sequence>
<organism evidence="1">
    <name type="scientific">Anguilla anguilla</name>
    <name type="common">European freshwater eel</name>
    <name type="synonym">Muraena anguilla</name>
    <dbReference type="NCBI Taxonomy" id="7936"/>
    <lineage>
        <taxon>Eukaryota</taxon>
        <taxon>Metazoa</taxon>
        <taxon>Chordata</taxon>
        <taxon>Craniata</taxon>
        <taxon>Vertebrata</taxon>
        <taxon>Euteleostomi</taxon>
        <taxon>Actinopterygii</taxon>
        <taxon>Neopterygii</taxon>
        <taxon>Teleostei</taxon>
        <taxon>Anguilliformes</taxon>
        <taxon>Anguillidae</taxon>
        <taxon>Anguilla</taxon>
    </lineage>
</organism>
<proteinExistence type="predicted"/>
<reference evidence="1" key="1">
    <citation type="submission" date="2014-11" db="EMBL/GenBank/DDBJ databases">
        <authorList>
            <person name="Amaro Gonzalez C."/>
        </authorList>
    </citation>
    <scope>NUCLEOTIDE SEQUENCE</scope>
</reference>
<reference evidence="1" key="2">
    <citation type="journal article" date="2015" name="Fish Shellfish Immunol.">
        <title>Early steps in the European eel (Anguilla anguilla)-Vibrio vulnificus interaction in the gills: Role of the RtxA13 toxin.</title>
        <authorList>
            <person name="Callol A."/>
            <person name="Pajuelo D."/>
            <person name="Ebbesson L."/>
            <person name="Teles M."/>
            <person name="MacKenzie S."/>
            <person name="Amaro C."/>
        </authorList>
    </citation>
    <scope>NUCLEOTIDE SEQUENCE</scope>
</reference>
<accession>A0A0E9S4W3</accession>
<dbReference type="EMBL" id="GBXM01072113">
    <property type="protein sequence ID" value="JAH36464.1"/>
    <property type="molecule type" value="Transcribed_RNA"/>
</dbReference>
<name>A0A0E9S4W3_ANGAN</name>
<protein>
    <submittedName>
        <fullName evidence="1">Uncharacterized protein</fullName>
    </submittedName>
</protein>
<dbReference type="AlphaFoldDB" id="A0A0E9S4W3"/>
<evidence type="ECO:0000313" key="1">
    <source>
        <dbReference type="EMBL" id="JAH36464.1"/>
    </source>
</evidence>